<proteinExistence type="predicted"/>
<protein>
    <submittedName>
        <fullName evidence="1">Uncharacterized protein</fullName>
    </submittedName>
</protein>
<organism evidence="1 2">
    <name type="scientific">Paractinoplanes pyxinae</name>
    <dbReference type="NCBI Taxonomy" id="2997416"/>
    <lineage>
        <taxon>Bacteria</taxon>
        <taxon>Bacillati</taxon>
        <taxon>Actinomycetota</taxon>
        <taxon>Actinomycetes</taxon>
        <taxon>Micromonosporales</taxon>
        <taxon>Micromonosporaceae</taxon>
        <taxon>Paractinoplanes</taxon>
    </lineage>
</organism>
<sequence length="84" mass="9233">MTITPGDLFTVTAHKLPHGPRCGDGWHCRVIGPARLTPDVWNVREVTVDGDTWQDGMSTDVWAHALRPLEVQTDLFGNPAATAR</sequence>
<name>A0ABT4B4F7_9ACTN</name>
<evidence type="ECO:0000313" key="1">
    <source>
        <dbReference type="EMBL" id="MCY1141361.1"/>
    </source>
</evidence>
<dbReference type="EMBL" id="JAPNTZ010000009">
    <property type="protein sequence ID" value="MCY1141361.1"/>
    <property type="molecule type" value="Genomic_DNA"/>
</dbReference>
<evidence type="ECO:0000313" key="2">
    <source>
        <dbReference type="Proteomes" id="UP001151002"/>
    </source>
</evidence>
<reference evidence="1" key="1">
    <citation type="submission" date="2022-11" db="EMBL/GenBank/DDBJ databases">
        <authorList>
            <person name="Somphong A."/>
            <person name="Phongsopitanun W."/>
        </authorList>
    </citation>
    <scope>NUCLEOTIDE SEQUENCE</scope>
    <source>
        <strain evidence="1">Pm04-4</strain>
    </source>
</reference>
<dbReference type="RefSeq" id="WP_267565748.1">
    <property type="nucleotide sequence ID" value="NZ_JAPNTZ010000009.1"/>
</dbReference>
<gene>
    <name evidence="1" type="ORF">OWR29_25465</name>
</gene>
<comment type="caution">
    <text evidence="1">The sequence shown here is derived from an EMBL/GenBank/DDBJ whole genome shotgun (WGS) entry which is preliminary data.</text>
</comment>
<dbReference type="Proteomes" id="UP001151002">
    <property type="component" value="Unassembled WGS sequence"/>
</dbReference>
<keyword evidence="2" id="KW-1185">Reference proteome</keyword>
<accession>A0ABT4B4F7</accession>